<organism evidence="1 2">
    <name type="scientific">Varanus komodoensis</name>
    <name type="common">Komodo dragon</name>
    <dbReference type="NCBI Taxonomy" id="61221"/>
    <lineage>
        <taxon>Eukaryota</taxon>
        <taxon>Metazoa</taxon>
        <taxon>Chordata</taxon>
        <taxon>Craniata</taxon>
        <taxon>Vertebrata</taxon>
        <taxon>Euteleostomi</taxon>
        <taxon>Lepidosauria</taxon>
        <taxon>Squamata</taxon>
        <taxon>Bifurcata</taxon>
        <taxon>Unidentata</taxon>
        <taxon>Episquamata</taxon>
        <taxon>Toxicofera</taxon>
        <taxon>Anguimorpha</taxon>
        <taxon>Paleoanguimorpha</taxon>
        <taxon>Varanoidea</taxon>
        <taxon>Varanidae</taxon>
        <taxon>Varanus</taxon>
    </lineage>
</organism>
<name>A0A8D2LFD9_VARKO</name>
<proteinExistence type="predicted"/>
<protein>
    <submittedName>
        <fullName evidence="1">Uncharacterized protein</fullName>
    </submittedName>
</protein>
<dbReference type="Ensembl" id="ENSVKKT00000021487.1">
    <property type="protein sequence ID" value="ENSVKKP00000020965.1"/>
    <property type="gene ID" value="ENSVKKG00000014084.1"/>
</dbReference>
<dbReference type="InterPro" id="IPR027864">
    <property type="entry name" value="DUF4597"/>
</dbReference>
<accession>A0A8D2LFD9</accession>
<reference evidence="1" key="2">
    <citation type="submission" date="2025-09" db="UniProtKB">
        <authorList>
            <consortium name="Ensembl"/>
        </authorList>
    </citation>
    <scope>IDENTIFICATION</scope>
</reference>
<keyword evidence="2" id="KW-1185">Reference proteome</keyword>
<dbReference type="AlphaFoldDB" id="A0A8D2LFD9"/>
<reference evidence="1" key="1">
    <citation type="submission" date="2025-08" db="UniProtKB">
        <authorList>
            <consortium name="Ensembl"/>
        </authorList>
    </citation>
    <scope>IDENTIFICATION</scope>
</reference>
<evidence type="ECO:0000313" key="1">
    <source>
        <dbReference type="Ensembl" id="ENSVKKP00000020965.1"/>
    </source>
</evidence>
<dbReference type="Proteomes" id="UP000694545">
    <property type="component" value="Unplaced"/>
</dbReference>
<sequence length="75" mass="7640">PGLRMGCFKTCVSRGSAAGVSSQGPVKHLRVPDIIITPPTPTGRALSGDAWLLGGTLWPGEKGEAPCASPGEGKR</sequence>
<evidence type="ECO:0000313" key="2">
    <source>
        <dbReference type="Proteomes" id="UP000694545"/>
    </source>
</evidence>
<dbReference type="OMA" id="MCVSASG"/>
<dbReference type="Pfam" id="PF15366">
    <property type="entry name" value="DUF4597"/>
    <property type="match status" value="1"/>
</dbReference>